<evidence type="ECO:0000313" key="3">
    <source>
        <dbReference type="EMBL" id="SEJ17940.1"/>
    </source>
</evidence>
<evidence type="ECO:0000256" key="1">
    <source>
        <dbReference type="SAM" id="Phobius"/>
    </source>
</evidence>
<dbReference type="OrthoDB" id="678747at2"/>
<keyword evidence="2" id="KW-0732">Signal</keyword>
<sequence>MKNRAKYLIAGLVTAMLSLQQVAAQCAMCRATIENNVSNGDTTVGAGLNVGILYLFLAPYLLLSIIGYFWYKKAKQKKRFSLRS</sequence>
<protein>
    <submittedName>
        <fullName evidence="3">Uncharacterized protein</fullName>
    </submittedName>
</protein>
<keyword evidence="1" id="KW-0472">Membrane</keyword>
<keyword evidence="4" id="KW-1185">Reference proteome</keyword>
<dbReference type="Proteomes" id="UP000199403">
    <property type="component" value="Unassembled WGS sequence"/>
</dbReference>
<organism evidence="3 4">
    <name type="scientific">Cyclobacterium xiamenense</name>
    <dbReference type="NCBI Taxonomy" id="1297121"/>
    <lineage>
        <taxon>Bacteria</taxon>
        <taxon>Pseudomonadati</taxon>
        <taxon>Bacteroidota</taxon>
        <taxon>Cytophagia</taxon>
        <taxon>Cytophagales</taxon>
        <taxon>Cyclobacteriaceae</taxon>
        <taxon>Cyclobacterium</taxon>
    </lineage>
</organism>
<accession>A0A1H6WYR8</accession>
<keyword evidence="1" id="KW-0812">Transmembrane</keyword>
<dbReference type="AlphaFoldDB" id="A0A1H6WYR8"/>
<feature type="chain" id="PRO_5011720227" evidence="2">
    <location>
        <begin position="24"/>
        <end position="84"/>
    </location>
</feature>
<proteinExistence type="predicted"/>
<evidence type="ECO:0000313" key="4">
    <source>
        <dbReference type="Proteomes" id="UP000199403"/>
    </source>
</evidence>
<feature type="transmembrane region" description="Helical" evidence="1">
    <location>
        <begin position="48"/>
        <end position="71"/>
    </location>
</feature>
<keyword evidence="1" id="KW-1133">Transmembrane helix</keyword>
<reference evidence="4" key="1">
    <citation type="submission" date="2016-10" db="EMBL/GenBank/DDBJ databases">
        <authorList>
            <person name="Varghese N."/>
            <person name="Submissions S."/>
        </authorList>
    </citation>
    <scope>NUCLEOTIDE SEQUENCE [LARGE SCALE GENOMIC DNA]</scope>
    <source>
        <strain evidence="4">IBRC-M 10761</strain>
    </source>
</reference>
<dbReference type="EMBL" id="FNZH01000002">
    <property type="protein sequence ID" value="SEJ17940.1"/>
    <property type="molecule type" value="Genomic_DNA"/>
</dbReference>
<feature type="signal peptide" evidence="2">
    <location>
        <begin position="1"/>
        <end position="23"/>
    </location>
</feature>
<name>A0A1H6WYR8_9BACT</name>
<dbReference type="STRING" id="1416801.SAMN05192553_102786"/>
<dbReference type="RefSeq" id="WP_092172210.1">
    <property type="nucleotide sequence ID" value="NZ_FNZH01000002.1"/>
</dbReference>
<gene>
    <name evidence="3" type="ORF">SAMN05192553_102786</name>
</gene>
<evidence type="ECO:0000256" key="2">
    <source>
        <dbReference type="SAM" id="SignalP"/>
    </source>
</evidence>